<keyword evidence="3" id="KW-0050">Antiport</keyword>
<feature type="domain" description="Cation/H+ exchanger transmembrane" evidence="9">
    <location>
        <begin position="27"/>
        <end position="407"/>
    </location>
</feature>
<keyword evidence="6" id="KW-0406">Ion transport</keyword>
<dbReference type="GO" id="GO:0016020">
    <property type="term" value="C:membrane"/>
    <property type="evidence" value="ECO:0007669"/>
    <property type="project" value="UniProtKB-SubCell"/>
</dbReference>
<evidence type="ECO:0000256" key="6">
    <source>
        <dbReference type="ARBA" id="ARBA00023065"/>
    </source>
</evidence>
<dbReference type="GO" id="GO:0015297">
    <property type="term" value="F:antiporter activity"/>
    <property type="evidence" value="ECO:0007669"/>
    <property type="project" value="UniProtKB-KW"/>
</dbReference>
<keyword evidence="5 8" id="KW-1133">Transmembrane helix</keyword>
<feature type="transmembrane region" description="Helical" evidence="8">
    <location>
        <begin position="141"/>
        <end position="166"/>
    </location>
</feature>
<dbReference type="AlphaFoldDB" id="A0A516V6N9"/>
<dbReference type="RefSeq" id="WP_143879705.1">
    <property type="nucleotide sequence ID" value="NZ_BAABLZ010000001.1"/>
</dbReference>
<keyword evidence="11" id="KW-1185">Reference proteome</keyword>
<evidence type="ECO:0000256" key="7">
    <source>
        <dbReference type="ARBA" id="ARBA00023136"/>
    </source>
</evidence>
<feature type="transmembrane region" description="Helical" evidence="8">
    <location>
        <begin position="249"/>
        <end position="278"/>
    </location>
</feature>
<reference evidence="10 11" key="1">
    <citation type="submission" date="2019-07" db="EMBL/GenBank/DDBJ databases">
        <title>Lysobacter weifangensis sp. nov., isolated from bensulfuron-methyl contaminated farmland soil.</title>
        <authorList>
            <person name="Zhao H."/>
        </authorList>
    </citation>
    <scope>NUCLEOTIDE SEQUENCE [LARGE SCALE GENOMIC DNA]</scope>
    <source>
        <strain evidence="10 11">CC-Bw-6</strain>
    </source>
</reference>
<dbReference type="GO" id="GO:1902600">
    <property type="term" value="P:proton transmembrane transport"/>
    <property type="evidence" value="ECO:0007669"/>
    <property type="project" value="InterPro"/>
</dbReference>
<evidence type="ECO:0000256" key="5">
    <source>
        <dbReference type="ARBA" id="ARBA00022989"/>
    </source>
</evidence>
<evidence type="ECO:0000256" key="3">
    <source>
        <dbReference type="ARBA" id="ARBA00022449"/>
    </source>
</evidence>
<comment type="subcellular location">
    <subcellularLocation>
        <location evidence="1">Membrane</location>
        <topology evidence="1">Multi-pass membrane protein</topology>
    </subcellularLocation>
</comment>
<keyword evidence="4 8" id="KW-0812">Transmembrane</keyword>
<name>A0A516V6N9_9GAMM</name>
<feature type="transmembrane region" description="Helical" evidence="8">
    <location>
        <begin position="109"/>
        <end position="129"/>
    </location>
</feature>
<protein>
    <submittedName>
        <fullName evidence="10">Cation:proton antiporter</fullName>
    </submittedName>
</protein>
<dbReference type="OrthoDB" id="9793589at2"/>
<feature type="transmembrane region" description="Helical" evidence="8">
    <location>
        <begin position="78"/>
        <end position="97"/>
    </location>
</feature>
<evidence type="ECO:0000313" key="10">
    <source>
        <dbReference type="EMBL" id="QDQ74196.1"/>
    </source>
</evidence>
<dbReference type="PANTHER" id="PTHR32468">
    <property type="entry name" value="CATION/H + ANTIPORTER"/>
    <property type="match status" value="1"/>
</dbReference>
<dbReference type="Proteomes" id="UP000315891">
    <property type="component" value="Chromosome"/>
</dbReference>
<sequence length="428" mass="43884">MVRNQPGSRAGGRVTSLLLQLLAILAVARACGWLLGHFGQPPVIGEMAAGLLLGPIVFGALAPQAQAWLFPAASLPPLSALATLGLVMFMFVVGLELRAIEGTRMQLRAAARTGSLAFLLPLALGLAISPSLYPRFAPPGLAFWPFALFVAAAISATAFPVLARILKDRNLTQTNPGRLALGAAAIDDAVVWIFLAAVLAFGGARGGHGIALIAGGTVALVAIAFLLLKPLFARLLRHAHGDAPTHGAFVAVVLGLVACSAFAEAIGLHAVFGAFVFGACLPRDDRLAAYFAKAFEPVAMLVLMPVVFALAGLNTTPDAFVGAGIGAFALVLVVAVAGKVIGGALGARWSGHGWRDSFAVGSLVNARGLMELVVLKIGLDAGLVGRELFTMLFGMAIVTTMMTSPMLALCMRGAGAKFPAPDGVDSAG</sequence>
<evidence type="ECO:0000313" key="11">
    <source>
        <dbReference type="Proteomes" id="UP000315891"/>
    </source>
</evidence>
<dbReference type="EMBL" id="CP041742">
    <property type="protein sequence ID" value="QDQ74196.1"/>
    <property type="molecule type" value="Genomic_DNA"/>
</dbReference>
<gene>
    <name evidence="10" type="ORF">FNZ56_10045</name>
</gene>
<feature type="transmembrane region" description="Helical" evidence="8">
    <location>
        <begin position="207"/>
        <end position="228"/>
    </location>
</feature>
<dbReference type="PANTHER" id="PTHR32468:SF0">
    <property type="entry name" value="K(+)_H(+) ANTIPORTER 1"/>
    <property type="match status" value="1"/>
</dbReference>
<accession>A0A516V6N9</accession>
<evidence type="ECO:0000256" key="1">
    <source>
        <dbReference type="ARBA" id="ARBA00004141"/>
    </source>
</evidence>
<dbReference type="InterPro" id="IPR050794">
    <property type="entry name" value="CPA2_transporter"/>
</dbReference>
<dbReference type="Pfam" id="PF00999">
    <property type="entry name" value="Na_H_Exchanger"/>
    <property type="match status" value="1"/>
</dbReference>
<feature type="transmembrane region" description="Helical" evidence="8">
    <location>
        <begin position="388"/>
        <end position="409"/>
    </location>
</feature>
<feature type="transmembrane region" description="Helical" evidence="8">
    <location>
        <begin position="178"/>
        <end position="201"/>
    </location>
</feature>
<evidence type="ECO:0000256" key="2">
    <source>
        <dbReference type="ARBA" id="ARBA00022448"/>
    </source>
</evidence>
<evidence type="ECO:0000256" key="8">
    <source>
        <dbReference type="SAM" id="Phobius"/>
    </source>
</evidence>
<dbReference type="InterPro" id="IPR006153">
    <property type="entry name" value="Cation/H_exchanger_TM"/>
</dbReference>
<dbReference type="Gene3D" id="1.20.1530.20">
    <property type="match status" value="1"/>
</dbReference>
<evidence type="ECO:0000259" key="9">
    <source>
        <dbReference type="Pfam" id="PF00999"/>
    </source>
</evidence>
<feature type="transmembrane region" description="Helical" evidence="8">
    <location>
        <begin position="290"/>
        <end position="313"/>
    </location>
</feature>
<organism evidence="10 11">
    <name type="scientific">Pseudoluteimonas lycopersici</name>
    <dbReference type="NCBI Taxonomy" id="1324796"/>
    <lineage>
        <taxon>Bacteria</taxon>
        <taxon>Pseudomonadati</taxon>
        <taxon>Pseudomonadota</taxon>
        <taxon>Gammaproteobacteria</taxon>
        <taxon>Lysobacterales</taxon>
        <taxon>Lysobacteraceae</taxon>
        <taxon>Pseudoluteimonas</taxon>
    </lineage>
</organism>
<feature type="transmembrane region" description="Helical" evidence="8">
    <location>
        <begin position="320"/>
        <end position="341"/>
    </location>
</feature>
<keyword evidence="2" id="KW-0813">Transport</keyword>
<dbReference type="InterPro" id="IPR038770">
    <property type="entry name" value="Na+/solute_symporter_sf"/>
</dbReference>
<proteinExistence type="predicted"/>
<evidence type="ECO:0000256" key="4">
    <source>
        <dbReference type="ARBA" id="ARBA00022692"/>
    </source>
</evidence>
<keyword evidence="7 8" id="KW-0472">Membrane</keyword>